<dbReference type="InterPro" id="IPR020449">
    <property type="entry name" value="Tscrpt_reg_AraC-type_HTH"/>
</dbReference>
<organism evidence="5 6">
    <name type="scientific">Cohnella phaseoli</name>
    <dbReference type="NCBI Taxonomy" id="456490"/>
    <lineage>
        <taxon>Bacteria</taxon>
        <taxon>Bacillati</taxon>
        <taxon>Bacillota</taxon>
        <taxon>Bacilli</taxon>
        <taxon>Bacillales</taxon>
        <taxon>Paenibacillaceae</taxon>
        <taxon>Cohnella</taxon>
    </lineage>
</organism>
<keyword evidence="3" id="KW-0804">Transcription</keyword>
<accession>A0A3D9IBJ2</accession>
<evidence type="ECO:0000313" key="5">
    <source>
        <dbReference type="EMBL" id="RED59138.1"/>
    </source>
</evidence>
<sequence length="288" mass="33685">MANHSVHDFKADFFHFMSPPILVLSGNLQNEFYWNIPPHRHEDYSEIIYISEGECEFIINNRRYLGRQGDTVIFNKGIYHQEMSSKDQPLNTYYCAVGNLHIEGMEPGFLIPGHLDPIIPKNALSPQVHYLMNEIFRECKEQEIGYRSIVHNFLNSLVLILLRMIQEKYKLHFLTSTYTTANMIRDYLDENFIKDVSLADLSKKFFLSQHYISHIFKDEIGDSPINYMITRRMDEAKKLLLTSDQTIADIAGQVGYDNPNHFSMTFRRITNLTPGEYRKKIKGNIITF</sequence>
<dbReference type="Proteomes" id="UP000256977">
    <property type="component" value="Unassembled WGS sequence"/>
</dbReference>
<dbReference type="InterPro" id="IPR037923">
    <property type="entry name" value="HTH-like"/>
</dbReference>
<dbReference type="PANTHER" id="PTHR43280:SF28">
    <property type="entry name" value="HTH-TYPE TRANSCRIPTIONAL ACTIVATOR RHAS"/>
    <property type="match status" value="1"/>
</dbReference>
<reference evidence="5 6" key="1">
    <citation type="submission" date="2018-07" db="EMBL/GenBank/DDBJ databases">
        <title>Genomic Encyclopedia of Type Strains, Phase III (KMG-III): the genomes of soil and plant-associated and newly described type strains.</title>
        <authorList>
            <person name="Whitman W."/>
        </authorList>
    </citation>
    <scope>NUCLEOTIDE SEQUENCE [LARGE SCALE GENOMIC DNA]</scope>
    <source>
        <strain evidence="5 6">CECT 7287</strain>
    </source>
</reference>
<dbReference type="PROSITE" id="PS01124">
    <property type="entry name" value="HTH_ARAC_FAMILY_2"/>
    <property type="match status" value="1"/>
</dbReference>
<proteinExistence type="predicted"/>
<dbReference type="RefSeq" id="WP_116064391.1">
    <property type="nucleotide sequence ID" value="NZ_QRDZ01000032.1"/>
</dbReference>
<dbReference type="OrthoDB" id="182534at2"/>
<dbReference type="Pfam" id="PF12833">
    <property type="entry name" value="HTH_18"/>
    <property type="match status" value="1"/>
</dbReference>
<gene>
    <name evidence="5" type="ORF">DFP98_13261</name>
</gene>
<keyword evidence="6" id="KW-1185">Reference proteome</keyword>
<dbReference type="GO" id="GO:0003700">
    <property type="term" value="F:DNA-binding transcription factor activity"/>
    <property type="evidence" value="ECO:0007669"/>
    <property type="project" value="InterPro"/>
</dbReference>
<dbReference type="SUPFAM" id="SSF46689">
    <property type="entry name" value="Homeodomain-like"/>
    <property type="match status" value="2"/>
</dbReference>
<dbReference type="InterPro" id="IPR013096">
    <property type="entry name" value="Cupin_2"/>
</dbReference>
<evidence type="ECO:0000256" key="1">
    <source>
        <dbReference type="ARBA" id="ARBA00023015"/>
    </source>
</evidence>
<dbReference type="EMBL" id="QRDZ01000032">
    <property type="protein sequence ID" value="RED59138.1"/>
    <property type="molecule type" value="Genomic_DNA"/>
</dbReference>
<evidence type="ECO:0000259" key="4">
    <source>
        <dbReference type="PROSITE" id="PS01124"/>
    </source>
</evidence>
<protein>
    <submittedName>
        <fullName evidence="5">AraC-like DNA-binding protein</fullName>
    </submittedName>
</protein>
<evidence type="ECO:0000256" key="3">
    <source>
        <dbReference type="ARBA" id="ARBA00023163"/>
    </source>
</evidence>
<dbReference type="GO" id="GO:0043565">
    <property type="term" value="F:sequence-specific DNA binding"/>
    <property type="evidence" value="ECO:0007669"/>
    <property type="project" value="InterPro"/>
</dbReference>
<evidence type="ECO:0000313" key="6">
    <source>
        <dbReference type="Proteomes" id="UP000256977"/>
    </source>
</evidence>
<dbReference type="Gene3D" id="2.60.120.10">
    <property type="entry name" value="Jelly Rolls"/>
    <property type="match status" value="1"/>
</dbReference>
<dbReference type="PANTHER" id="PTHR43280">
    <property type="entry name" value="ARAC-FAMILY TRANSCRIPTIONAL REGULATOR"/>
    <property type="match status" value="1"/>
</dbReference>
<dbReference type="InterPro" id="IPR009057">
    <property type="entry name" value="Homeodomain-like_sf"/>
</dbReference>
<dbReference type="InterPro" id="IPR014710">
    <property type="entry name" value="RmlC-like_jellyroll"/>
</dbReference>
<dbReference type="SUPFAM" id="SSF51215">
    <property type="entry name" value="Regulatory protein AraC"/>
    <property type="match status" value="1"/>
</dbReference>
<dbReference type="Pfam" id="PF07883">
    <property type="entry name" value="Cupin_2"/>
    <property type="match status" value="1"/>
</dbReference>
<dbReference type="Gene3D" id="1.10.10.60">
    <property type="entry name" value="Homeodomain-like"/>
    <property type="match status" value="2"/>
</dbReference>
<dbReference type="SMART" id="SM00342">
    <property type="entry name" value="HTH_ARAC"/>
    <property type="match status" value="1"/>
</dbReference>
<dbReference type="CDD" id="cd02208">
    <property type="entry name" value="cupin_RmlC-like"/>
    <property type="match status" value="1"/>
</dbReference>
<dbReference type="InterPro" id="IPR018060">
    <property type="entry name" value="HTH_AraC"/>
</dbReference>
<dbReference type="PRINTS" id="PR00032">
    <property type="entry name" value="HTHARAC"/>
</dbReference>
<feature type="domain" description="HTH araC/xylS-type" evidence="4">
    <location>
        <begin position="182"/>
        <end position="280"/>
    </location>
</feature>
<keyword evidence="2 5" id="KW-0238">DNA-binding</keyword>
<dbReference type="AlphaFoldDB" id="A0A3D9IBJ2"/>
<keyword evidence="1" id="KW-0805">Transcription regulation</keyword>
<comment type="caution">
    <text evidence="5">The sequence shown here is derived from an EMBL/GenBank/DDBJ whole genome shotgun (WGS) entry which is preliminary data.</text>
</comment>
<evidence type="ECO:0000256" key="2">
    <source>
        <dbReference type="ARBA" id="ARBA00023125"/>
    </source>
</evidence>
<name>A0A3D9IBJ2_9BACL</name>